<dbReference type="AlphaFoldDB" id="A0A928VM27"/>
<dbReference type="PANTHER" id="PTHR36111">
    <property type="entry name" value="INNER MEMBRANE PROTEIN-RELATED"/>
    <property type="match status" value="1"/>
</dbReference>
<sequence length="255" mass="26625">MPLVATSIAPLDFWAKTSGTWLNVLTVLVGTSIGLLCRNRFPPTFQQVITQGVGLCVIFLGLTMAGSLLKVQVGRADGLILGLLALVLGGLLGETLQLEMRLQQLGDWLKGKFRGGDRFTEGFVATTLLFCVGPMAIVGCLNNGLAGNDDLLTVKAIMDGLSSIAFSSIYGVGVGFSVGPILIYQGCLSLAAGILSTTLVDPARDPRVLLVAGVGGLMVLGIGINLLEIQKIRVSSFLPALAIAPVIFWVATLIG</sequence>
<comment type="caution">
    <text evidence="2">The sequence shown here is derived from an EMBL/GenBank/DDBJ whole genome shotgun (WGS) entry which is preliminary data.</text>
</comment>
<protein>
    <submittedName>
        <fullName evidence="2">DUF554 domain-containing protein</fullName>
    </submittedName>
</protein>
<accession>A0A928VM27</accession>
<keyword evidence="1" id="KW-1133">Transmembrane helix</keyword>
<dbReference type="InterPro" id="IPR007563">
    <property type="entry name" value="DUF554"/>
</dbReference>
<keyword evidence="3" id="KW-1185">Reference proteome</keyword>
<dbReference type="Proteomes" id="UP000625316">
    <property type="component" value="Unassembled WGS sequence"/>
</dbReference>
<feature type="transmembrane region" description="Helical" evidence="1">
    <location>
        <begin position="119"/>
        <end position="139"/>
    </location>
</feature>
<gene>
    <name evidence="2" type="ORF">IQ266_05115</name>
</gene>
<dbReference type="EMBL" id="JADEXQ010000012">
    <property type="protein sequence ID" value="MBE9029141.1"/>
    <property type="molecule type" value="Genomic_DNA"/>
</dbReference>
<dbReference type="PANTHER" id="PTHR36111:SF2">
    <property type="entry name" value="INNER MEMBRANE PROTEIN"/>
    <property type="match status" value="1"/>
</dbReference>
<keyword evidence="1" id="KW-0472">Membrane</keyword>
<dbReference type="Pfam" id="PF04474">
    <property type="entry name" value="DUF554"/>
    <property type="match status" value="1"/>
</dbReference>
<feature type="transmembrane region" description="Helical" evidence="1">
    <location>
        <begin position="234"/>
        <end position="254"/>
    </location>
</feature>
<feature type="transmembrane region" description="Helical" evidence="1">
    <location>
        <begin position="206"/>
        <end position="227"/>
    </location>
</feature>
<evidence type="ECO:0000313" key="2">
    <source>
        <dbReference type="EMBL" id="MBE9029141.1"/>
    </source>
</evidence>
<feature type="transmembrane region" description="Helical" evidence="1">
    <location>
        <begin position="79"/>
        <end position="98"/>
    </location>
</feature>
<reference evidence="2" key="1">
    <citation type="submission" date="2020-10" db="EMBL/GenBank/DDBJ databases">
        <authorList>
            <person name="Castelo-Branco R."/>
            <person name="Eusebio N."/>
            <person name="Adriana R."/>
            <person name="Vieira A."/>
            <person name="Brugerolle De Fraissinette N."/>
            <person name="Rezende De Castro R."/>
            <person name="Schneider M.P."/>
            <person name="Vasconcelos V."/>
            <person name="Leao P.N."/>
        </authorList>
    </citation>
    <scope>NUCLEOTIDE SEQUENCE</scope>
    <source>
        <strain evidence="2">LEGE 11480</strain>
    </source>
</reference>
<evidence type="ECO:0000313" key="3">
    <source>
        <dbReference type="Proteomes" id="UP000625316"/>
    </source>
</evidence>
<feature type="transmembrane region" description="Helical" evidence="1">
    <location>
        <begin position="20"/>
        <end position="37"/>
    </location>
</feature>
<organism evidence="2 3">
    <name type="scientific">Romeriopsis navalis LEGE 11480</name>
    <dbReference type="NCBI Taxonomy" id="2777977"/>
    <lineage>
        <taxon>Bacteria</taxon>
        <taxon>Bacillati</taxon>
        <taxon>Cyanobacteriota</taxon>
        <taxon>Cyanophyceae</taxon>
        <taxon>Leptolyngbyales</taxon>
        <taxon>Leptolyngbyaceae</taxon>
        <taxon>Romeriopsis</taxon>
        <taxon>Romeriopsis navalis</taxon>
    </lineage>
</organism>
<name>A0A928VM27_9CYAN</name>
<evidence type="ECO:0000256" key="1">
    <source>
        <dbReference type="SAM" id="Phobius"/>
    </source>
</evidence>
<keyword evidence="1" id="KW-0812">Transmembrane</keyword>
<proteinExistence type="predicted"/>
<feature type="transmembrane region" description="Helical" evidence="1">
    <location>
        <begin position="49"/>
        <end position="73"/>
    </location>
</feature>